<feature type="region of interest" description="Disordered" evidence="8">
    <location>
        <begin position="439"/>
        <end position="482"/>
    </location>
</feature>
<dbReference type="GO" id="GO:0005085">
    <property type="term" value="F:guanyl-nucleotide exchange factor activity"/>
    <property type="evidence" value="ECO:0007669"/>
    <property type="project" value="InterPro"/>
</dbReference>
<dbReference type="EMBL" id="SCEB01214372">
    <property type="protein sequence ID" value="RXM35705.1"/>
    <property type="molecule type" value="Genomic_DNA"/>
</dbReference>
<dbReference type="PRINTS" id="PR00759">
    <property type="entry name" value="BASICPTASE"/>
</dbReference>
<dbReference type="SMART" id="SM00131">
    <property type="entry name" value="KU"/>
    <property type="match status" value="3"/>
</dbReference>
<protein>
    <recommendedName>
        <fullName evidence="15">Kunitz-type protease inhibitor 2</fullName>
    </recommendedName>
</protein>
<dbReference type="InterPro" id="IPR000219">
    <property type="entry name" value="DH_dom"/>
</dbReference>
<feature type="compositionally biased region" description="Low complexity" evidence="8">
    <location>
        <begin position="443"/>
        <end position="453"/>
    </location>
</feature>
<feature type="compositionally biased region" description="Polar residues" evidence="8">
    <location>
        <begin position="465"/>
        <end position="480"/>
    </location>
</feature>
<evidence type="ECO:0000256" key="4">
    <source>
        <dbReference type="ARBA" id="ARBA00022900"/>
    </source>
</evidence>
<gene>
    <name evidence="13" type="ORF">EOD39_3916</name>
</gene>
<evidence type="ECO:0000256" key="6">
    <source>
        <dbReference type="ARBA" id="ARBA00023157"/>
    </source>
</evidence>
<accession>A0A444UKI5</accession>
<feature type="domain" description="DH" evidence="10">
    <location>
        <begin position="519"/>
        <end position="587"/>
    </location>
</feature>
<dbReference type="InterPro" id="IPR035899">
    <property type="entry name" value="DBL_dom_sf"/>
</dbReference>
<evidence type="ECO:0008006" key="15">
    <source>
        <dbReference type="Google" id="ProtNLM"/>
    </source>
</evidence>
<evidence type="ECO:0000313" key="14">
    <source>
        <dbReference type="Proteomes" id="UP000289886"/>
    </source>
</evidence>
<keyword evidence="3" id="KW-0732">Signal</keyword>
<evidence type="ECO:0000256" key="2">
    <source>
        <dbReference type="ARBA" id="ARBA00022690"/>
    </source>
</evidence>
<dbReference type="InterPro" id="IPR036880">
    <property type="entry name" value="Kunitz_BPTI_sf"/>
</dbReference>
<proteinExistence type="predicted"/>
<evidence type="ECO:0000259" key="10">
    <source>
        <dbReference type="PROSITE" id="PS50010"/>
    </source>
</evidence>
<comment type="caution">
    <text evidence="13">The sequence shown here is derived from an EMBL/GenBank/DDBJ whole genome shotgun (WGS) entry which is preliminary data.</text>
</comment>
<feature type="domain" description="BPTI/Kunitz inhibitor" evidence="11">
    <location>
        <begin position="256"/>
        <end position="306"/>
    </location>
</feature>
<dbReference type="Gene3D" id="1.20.900.10">
    <property type="entry name" value="Dbl homology (DH) domain"/>
    <property type="match status" value="1"/>
</dbReference>
<dbReference type="Pfam" id="PF00621">
    <property type="entry name" value="RhoGEF"/>
    <property type="match status" value="1"/>
</dbReference>
<keyword evidence="5 9" id="KW-0472">Membrane</keyword>
<dbReference type="InterPro" id="IPR011106">
    <property type="entry name" value="MANSC_N"/>
</dbReference>
<reference evidence="13 14" key="1">
    <citation type="submission" date="2019-01" db="EMBL/GenBank/DDBJ databases">
        <title>Draft Genome and Complete Hox-Cluster Characterization of the Sterlet Sturgeon (Acipenser ruthenus).</title>
        <authorList>
            <person name="Wei Q."/>
        </authorList>
    </citation>
    <scope>NUCLEOTIDE SEQUENCE [LARGE SCALE GENOMIC DNA]</scope>
    <source>
        <strain evidence="13">WHYD16114868_AA</strain>
        <tissue evidence="13">Blood</tissue>
    </source>
</reference>
<organism evidence="13 14">
    <name type="scientific">Acipenser ruthenus</name>
    <name type="common">Sterlet sturgeon</name>
    <dbReference type="NCBI Taxonomy" id="7906"/>
    <lineage>
        <taxon>Eukaryota</taxon>
        <taxon>Metazoa</taxon>
        <taxon>Chordata</taxon>
        <taxon>Craniata</taxon>
        <taxon>Vertebrata</taxon>
        <taxon>Euteleostomi</taxon>
        <taxon>Actinopterygii</taxon>
        <taxon>Chondrostei</taxon>
        <taxon>Acipenseriformes</taxon>
        <taxon>Acipenseridae</taxon>
        <taxon>Acipenser</taxon>
    </lineage>
</organism>
<dbReference type="Proteomes" id="UP000289886">
    <property type="component" value="Unassembled WGS sequence"/>
</dbReference>
<dbReference type="AlphaFoldDB" id="A0A444UKI5"/>
<keyword evidence="14" id="KW-1185">Reference proteome</keyword>
<keyword evidence="7" id="KW-0325">Glycoprotein</keyword>
<evidence type="ECO:0000313" key="13">
    <source>
        <dbReference type="EMBL" id="RXM35705.1"/>
    </source>
</evidence>
<feature type="transmembrane region" description="Helical" evidence="9">
    <location>
        <begin position="330"/>
        <end position="352"/>
    </location>
</feature>
<dbReference type="FunFam" id="4.10.410.10:FF:000020">
    <property type="entry name" value="Collagen, type VI, alpha 3"/>
    <property type="match status" value="2"/>
</dbReference>
<evidence type="ECO:0000259" key="11">
    <source>
        <dbReference type="PROSITE" id="PS50279"/>
    </source>
</evidence>
<dbReference type="SMART" id="SM00765">
    <property type="entry name" value="MANEC"/>
    <property type="match status" value="1"/>
</dbReference>
<keyword evidence="9" id="KW-1133">Transmembrane helix</keyword>
<dbReference type="GO" id="GO:0004867">
    <property type="term" value="F:serine-type endopeptidase inhibitor activity"/>
    <property type="evidence" value="ECO:0007669"/>
    <property type="project" value="UniProtKB-KW"/>
</dbReference>
<evidence type="ECO:0000256" key="9">
    <source>
        <dbReference type="SAM" id="Phobius"/>
    </source>
</evidence>
<dbReference type="Pfam" id="PF07502">
    <property type="entry name" value="MANEC"/>
    <property type="match status" value="1"/>
</dbReference>
<evidence type="ECO:0000256" key="8">
    <source>
        <dbReference type="SAM" id="MobiDB-lite"/>
    </source>
</evidence>
<evidence type="ECO:0000256" key="3">
    <source>
        <dbReference type="ARBA" id="ARBA00022729"/>
    </source>
</evidence>
<dbReference type="PANTHER" id="PTHR47247">
    <property type="entry name" value="KUNITZ-TYPE PROTEASE INHIBITOR 2"/>
    <property type="match status" value="1"/>
</dbReference>
<dbReference type="Pfam" id="PF00014">
    <property type="entry name" value="Kunitz_BPTI"/>
    <property type="match status" value="3"/>
</dbReference>
<keyword evidence="4" id="KW-0722">Serine protease inhibitor</keyword>
<dbReference type="FunFam" id="4.10.410.10:FF:000006">
    <property type="entry name" value="Serine peptidase inhibitor, Kunitz type 1"/>
    <property type="match status" value="1"/>
</dbReference>
<evidence type="ECO:0000256" key="5">
    <source>
        <dbReference type="ARBA" id="ARBA00023136"/>
    </source>
</evidence>
<feature type="domain" description="BPTI/Kunitz inhibitor" evidence="11">
    <location>
        <begin position="202"/>
        <end position="252"/>
    </location>
</feature>
<dbReference type="PROSITE" id="PS00280">
    <property type="entry name" value="BPTI_KUNITZ_1"/>
    <property type="match status" value="3"/>
</dbReference>
<sequence length="587" mass="63832">MFAVLGTITTRADDQEGKDICSDVFKESPGAGLDPKSFDNGAAYAAHLGEVSDAQTCLKACCDSTQCNLVLVDRSGEKIQCHLVNCVAEGTGLDACITTPDAAFDSYRKRESANRSSSDDQERCHAPIKVGPCRAAFPRFNYDPVNQTCREFIYGGCEANANNYDSREECERACAGVKADETSLNDIPLVSKRMSGPVKYSCEVAPVVGPCRASMRRFFYNATSGSCQLFVYGGCRGNDNNYKTQAECQAKCSDHCLAQVEVGPCRAAFRSWYYDSATQDCLPFIYGGCRGNLNRYSSAQDCMSRCAGGPEAHGDNEHQDNGFLNHHRRAAFVLTAVLAVMTVLLVMGLIVVSLRKTRERQLLVIDDKEELLPIPGRDLFFPIMPEWAHRLGEKKPSKQAPPRPSSVSSLGGIVARMAASEPLAGGSCTSVNTVCSDSDRPVSLSSSASSASFGSGGSLGGSLPYGSTPQYPTPQRNGSDISLDLTPVSQLELRPAGVLPRHPPSPWASQQEGRAKLTREERVVLEIVETEQAYVRDLKNIVEDYLGCLIDCGDLPLKPDEVSTLFCNIEDIYEFNRQGMFLHVAFQ</sequence>
<dbReference type="Gene3D" id="4.10.410.10">
    <property type="entry name" value="Pancreatic trypsin inhibitor Kunitz domain"/>
    <property type="match status" value="3"/>
</dbReference>
<name>A0A444UKI5_ACIRT</name>
<comment type="subcellular location">
    <subcellularLocation>
        <location evidence="1">Membrane</location>
    </subcellularLocation>
</comment>
<dbReference type="InterPro" id="IPR013980">
    <property type="entry name" value="MANSC_dom"/>
</dbReference>
<evidence type="ECO:0000259" key="12">
    <source>
        <dbReference type="PROSITE" id="PS50986"/>
    </source>
</evidence>
<dbReference type="SUPFAM" id="SSF57362">
    <property type="entry name" value="BPTI-like"/>
    <property type="match status" value="3"/>
</dbReference>
<dbReference type="PROSITE" id="PS50986">
    <property type="entry name" value="MANSC"/>
    <property type="match status" value="1"/>
</dbReference>
<dbReference type="PROSITE" id="PS50010">
    <property type="entry name" value="DH_2"/>
    <property type="match status" value="1"/>
</dbReference>
<keyword evidence="9" id="KW-0812">Transmembrane</keyword>
<evidence type="ECO:0000256" key="7">
    <source>
        <dbReference type="ARBA" id="ARBA00023180"/>
    </source>
</evidence>
<feature type="domain" description="BPTI/Kunitz inhibitor" evidence="11">
    <location>
        <begin position="124"/>
        <end position="174"/>
    </location>
</feature>
<dbReference type="InterPro" id="IPR020901">
    <property type="entry name" value="Prtase_inh_Kunz-CS"/>
</dbReference>
<dbReference type="PANTHER" id="PTHR47247:SF1">
    <property type="entry name" value="KUNITZ-TYPE PROTEASE INHIBITOR 2"/>
    <property type="match status" value="1"/>
</dbReference>
<dbReference type="InterPro" id="IPR002223">
    <property type="entry name" value="Kunitz_BPTI"/>
</dbReference>
<dbReference type="SUPFAM" id="SSF48065">
    <property type="entry name" value="DBL homology domain (DH-domain)"/>
    <property type="match status" value="1"/>
</dbReference>
<dbReference type="GO" id="GO:0016020">
    <property type="term" value="C:membrane"/>
    <property type="evidence" value="ECO:0007669"/>
    <property type="project" value="UniProtKB-SubCell"/>
</dbReference>
<feature type="domain" description="MANSC" evidence="12">
    <location>
        <begin position="26"/>
        <end position="107"/>
    </location>
</feature>
<keyword evidence="6" id="KW-1015">Disulfide bond</keyword>
<dbReference type="PROSITE" id="PS50279">
    <property type="entry name" value="BPTI_KUNITZ_2"/>
    <property type="match status" value="3"/>
</dbReference>
<keyword evidence="2" id="KW-0646">Protease inhibitor</keyword>
<evidence type="ECO:0000256" key="1">
    <source>
        <dbReference type="ARBA" id="ARBA00004370"/>
    </source>
</evidence>